<name>A0A2I0HXV4_PUNGR</name>
<dbReference type="GO" id="GO:0008194">
    <property type="term" value="F:UDP-glycosyltransferase activity"/>
    <property type="evidence" value="ECO:0007669"/>
    <property type="project" value="InterPro"/>
</dbReference>
<protein>
    <recommendedName>
        <fullName evidence="4">UDP-glucose iridoid glucosyltransferase-like</fullName>
    </recommendedName>
</protein>
<dbReference type="SUPFAM" id="SSF53756">
    <property type="entry name" value="UDP-Glycosyltransferase/glycogen phosphorylase"/>
    <property type="match status" value="1"/>
</dbReference>
<organism evidence="2 3">
    <name type="scientific">Punica granatum</name>
    <name type="common">Pomegranate</name>
    <dbReference type="NCBI Taxonomy" id="22663"/>
    <lineage>
        <taxon>Eukaryota</taxon>
        <taxon>Viridiplantae</taxon>
        <taxon>Streptophyta</taxon>
        <taxon>Embryophyta</taxon>
        <taxon>Tracheophyta</taxon>
        <taxon>Spermatophyta</taxon>
        <taxon>Magnoliopsida</taxon>
        <taxon>eudicotyledons</taxon>
        <taxon>Gunneridae</taxon>
        <taxon>Pentapetalae</taxon>
        <taxon>rosids</taxon>
        <taxon>malvids</taxon>
        <taxon>Myrtales</taxon>
        <taxon>Lythraceae</taxon>
        <taxon>Punica</taxon>
    </lineage>
</organism>
<dbReference type="Pfam" id="PF00201">
    <property type="entry name" value="UDPGT"/>
    <property type="match status" value="1"/>
</dbReference>
<dbReference type="Proteomes" id="UP000233551">
    <property type="component" value="Unassembled WGS sequence"/>
</dbReference>
<dbReference type="PANTHER" id="PTHR48045:SF30">
    <property type="entry name" value="UDP-GLYCOSYLTRANSFERASE 76H1-LIKE"/>
    <property type="match status" value="1"/>
</dbReference>
<evidence type="ECO:0008006" key="4">
    <source>
        <dbReference type="Google" id="ProtNLM"/>
    </source>
</evidence>
<keyword evidence="3" id="KW-1185">Reference proteome</keyword>
<dbReference type="PANTHER" id="PTHR48045">
    <property type="entry name" value="UDP-GLYCOSYLTRANSFERASE 72B1"/>
    <property type="match status" value="1"/>
</dbReference>
<dbReference type="InterPro" id="IPR002213">
    <property type="entry name" value="UDP_glucos_trans"/>
</dbReference>
<evidence type="ECO:0000256" key="1">
    <source>
        <dbReference type="ARBA" id="ARBA00022679"/>
    </source>
</evidence>
<gene>
    <name evidence="2" type="ORF">CRG98_043071</name>
</gene>
<keyword evidence="1" id="KW-0808">Transferase</keyword>
<dbReference type="EMBL" id="PGOL01004821">
    <property type="protein sequence ID" value="PKI36518.1"/>
    <property type="molecule type" value="Genomic_DNA"/>
</dbReference>
<accession>A0A2I0HXV4</accession>
<evidence type="ECO:0000313" key="2">
    <source>
        <dbReference type="EMBL" id="PKI36518.1"/>
    </source>
</evidence>
<reference evidence="2 3" key="1">
    <citation type="submission" date="2017-11" db="EMBL/GenBank/DDBJ databases">
        <title>De-novo sequencing of pomegranate (Punica granatum L.) genome.</title>
        <authorList>
            <person name="Akparov Z."/>
            <person name="Amiraslanov A."/>
            <person name="Hajiyeva S."/>
            <person name="Abbasov M."/>
            <person name="Kaur K."/>
            <person name="Hamwieh A."/>
            <person name="Solovyev V."/>
            <person name="Salamov A."/>
            <person name="Braich B."/>
            <person name="Kosarev P."/>
            <person name="Mahmoud A."/>
            <person name="Hajiyev E."/>
            <person name="Babayeva S."/>
            <person name="Izzatullayeva V."/>
            <person name="Mammadov A."/>
            <person name="Mammadov A."/>
            <person name="Sharifova S."/>
            <person name="Ojaghi J."/>
            <person name="Eynullazada K."/>
            <person name="Bayramov B."/>
            <person name="Abdulazimova A."/>
            <person name="Shahmuradov I."/>
        </authorList>
    </citation>
    <scope>NUCLEOTIDE SEQUENCE [LARGE SCALE GENOMIC DNA]</scope>
    <source>
        <strain evidence="3">cv. AG2017</strain>
        <tissue evidence="2">Leaf</tissue>
    </source>
</reference>
<dbReference type="AlphaFoldDB" id="A0A2I0HXV4"/>
<sequence length="146" mass="16758">MELLRQHCVPVLAVGQLHKIPPPISSSLFKEDDSCIKWLDKQAKNSVFYVIRPSSVRGSEWTELLPKGFIEIVGERGLIIKWAPQKEVLAQQSIRGFWSHCGWNATLESVPEGIPMICNPCFADQRVNARYLWLVWNNGQWNQNNE</sequence>
<evidence type="ECO:0000313" key="3">
    <source>
        <dbReference type="Proteomes" id="UP000233551"/>
    </source>
</evidence>
<comment type="caution">
    <text evidence="2">The sequence shown here is derived from an EMBL/GenBank/DDBJ whole genome shotgun (WGS) entry which is preliminary data.</text>
</comment>
<dbReference type="Gene3D" id="3.40.50.2000">
    <property type="entry name" value="Glycogen Phosphorylase B"/>
    <property type="match status" value="2"/>
</dbReference>
<proteinExistence type="predicted"/>